<sequence>MTSRTGFARTRAKEHPRITVWKWQGRNARGKRLQGEMVASDQSEVRRHLAQQGISVRRLSRRRSLPVFGNRIRSRDITLFARQMATMIHAGIPLLQAFTAVANSTTQPALRHLIETLYQDVSGGMSFSGALARHPGHVDELFVHLVAAGEQAGALDRMLERIALYKERLEVLRARVLKAMYYPVSVIGVGIGITVLLLVEVVPQFETMFSGFGAELPMPTQLTIRLSETVQAWWFQSLVVLLGAGVLLRFILRRSPVLNLQLSRLSLRLPVIGGILEKSAIARFTRTLSTSFAAGVPLLEALETASGACGNQVFARAVNDIRADVNNGQQLHIAMRNTSLFSSMSLQMVAIGEEAGSLDDMLDRVAEFHETEVENRVDTLTSLLEPFIIVVLGLLVGGLVLSMYLPVFELGSAI</sequence>
<dbReference type="PRINTS" id="PR00812">
    <property type="entry name" value="BCTERIALGSPF"/>
</dbReference>
<dbReference type="Pfam" id="PF00482">
    <property type="entry name" value="T2SSF"/>
    <property type="match status" value="2"/>
</dbReference>
<comment type="subcellular location">
    <subcellularLocation>
        <location evidence="1 9">Cell inner membrane</location>
        <topology evidence="1 9">Multi-pass membrane protein</topology>
    </subcellularLocation>
</comment>
<dbReference type="Gene3D" id="1.20.81.30">
    <property type="entry name" value="Type II secretion system (T2SS), domain F"/>
    <property type="match status" value="2"/>
</dbReference>
<feature type="domain" description="Type II secretion system protein GspF" evidence="11">
    <location>
        <begin position="284"/>
        <end position="406"/>
    </location>
</feature>
<feature type="transmembrane region" description="Helical" evidence="10">
    <location>
        <begin position="383"/>
        <end position="405"/>
    </location>
</feature>
<dbReference type="InterPro" id="IPR003004">
    <property type="entry name" value="GspF/PilC"/>
</dbReference>
<evidence type="ECO:0000256" key="8">
    <source>
        <dbReference type="ARBA" id="ARBA00023136"/>
    </source>
</evidence>
<dbReference type="PANTHER" id="PTHR30012:SF7">
    <property type="entry name" value="PROTEIN TRANSPORT PROTEIN HOFC HOMOLOG"/>
    <property type="match status" value="1"/>
</dbReference>
<evidence type="ECO:0000256" key="4">
    <source>
        <dbReference type="ARBA" id="ARBA00022475"/>
    </source>
</evidence>
<feature type="domain" description="Type II secretion system protein GspF" evidence="11">
    <location>
        <begin position="80"/>
        <end position="203"/>
    </location>
</feature>
<dbReference type="GO" id="GO:0005886">
    <property type="term" value="C:plasma membrane"/>
    <property type="evidence" value="ECO:0007669"/>
    <property type="project" value="UniProtKB-SubCell"/>
</dbReference>
<name>A0A420WVB2_9GAMM</name>
<dbReference type="Proteomes" id="UP000281975">
    <property type="component" value="Unassembled WGS sequence"/>
</dbReference>
<evidence type="ECO:0000313" key="12">
    <source>
        <dbReference type="EMBL" id="RKR02482.1"/>
    </source>
</evidence>
<evidence type="ECO:0000256" key="9">
    <source>
        <dbReference type="RuleBase" id="RU003923"/>
    </source>
</evidence>
<keyword evidence="6 9" id="KW-0812">Transmembrane</keyword>
<evidence type="ECO:0000259" key="11">
    <source>
        <dbReference type="Pfam" id="PF00482"/>
    </source>
</evidence>
<comment type="similarity">
    <text evidence="2 9">Belongs to the GSP F family.</text>
</comment>
<dbReference type="PROSITE" id="PS00874">
    <property type="entry name" value="T2SP_F"/>
    <property type="match status" value="1"/>
</dbReference>
<keyword evidence="3 9" id="KW-0813">Transport</keyword>
<evidence type="ECO:0000256" key="5">
    <source>
        <dbReference type="ARBA" id="ARBA00022519"/>
    </source>
</evidence>
<dbReference type="InterPro" id="IPR018076">
    <property type="entry name" value="T2SS_GspF_dom"/>
</dbReference>
<evidence type="ECO:0000256" key="3">
    <source>
        <dbReference type="ARBA" id="ARBA00022448"/>
    </source>
</evidence>
<proteinExistence type="inferred from homology"/>
<keyword evidence="5" id="KW-0997">Cell inner membrane</keyword>
<feature type="transmembrane region" description="Helical" evidence="10">
    <location>
        <begin position="233"/>
        <end position="252"/>
    </location>
</feature>
<keyword evidence="13" id="KW-1185">Reference proteome</keyword>
<evidence type="ECO:0000256" key="2">
    <source>
        <dbReference type="ARBA" id="ARBA00005745"/>
    </source>
</evidence>
<comment type="caution">
    <text evidence="12">The sequence shown here is derived from an EMBL/GenBank/DDBJ whole genome shotgun (WGS) entry which is preliminary data.</text>
</comment>
<evidence type="ECO:0000256" key="1">
    <source>
        <dbReference type="ARBA" id="ARBA00004429"/>
    </source>
</evidence>
<dbReference type="InterPro" id="IPR042094">
    <property type="entry name" value="T2SS_GspF_sf"/>
</dbReference>
<dbReference type="AlphaFoldDB" id="A0A420WVB2"/>
<evidence type="ECO:0000256" key="6">
    <source>
        <dbReference type="ARBA" id="ARBA00022692"/>
    </source>
</evidence>
<dbReference type="InterPro" id="IPR001992">
    <property type="entry name" value="T2SS_GspF/T4SS_PilC_CS"/>
</dbReference>
<organism evidence="12 13">
    <name type="scientific">Kushneria sinocarnis</name>
    <dbReference type="NCBI Taxonomy" id="595502"/>
    <lineage>
        <taxon>Bacteria</taxon>
        <taxon>Pseudomonadati</taxon>
        <taxon>Pseudomonadota</taxon>
        <taxon>Gammaproteobacteria</taxon>
        <taxon>Oceanospirillales</taxon>
        <taxon>Halomonadaceae</taxon>
        <taxon>Kushneria</taxon>
    </lineage>
</organism>
<dbReference type="EMBL" id="RBIN01000006">
    <property type="protein sequence ID" value="RKR02482.1"/>
    <property type="molecule type" value="Genomic_DNA"/>
</dbReference>
<feature type="transmembrane region" description="Helical" evidence="10">
    <location>
        <begin position="179"/>
        <end position="199"/>
    </location>
</feature>
<reference evidence="12 13" key="1">
    <citation type="submission" date="2018-10" db="EMBL/GenBank/DDBJ databases">
        <title>Genomic Encyclopedia of Type Strains, Phase IV (KMG-IV): sequencing the most valuable type-strain genomes for metagenomic binning, comparative biology and taxonomic classification.</title>
        <authorList>
            <person name="Goeker M."/>
        </authorList>
    </citation>
    <scope>NUCLEOTIDE SEQUENCE [LARGE SCALE GENOMIC DNA]</scope>
    <source>
        <strain evidence="12 13">DSM 23229</strain>
    </source>
</reference>
<dbReference type="OrthoDB" id="9805682at2"/>
<dbReference type="PANTHER" id="PTHR30012">
    <property type="entry name" value="GENERAL SECRETION PATHWAY PROTEIN"/>
    <property type="match status" value="1"/>
</dbReference>
<keyword evidence="4" id="KW-1003">Cell membrane</keyword>
<keyword evidence="7 10" id="KW-1133">Transmembrane helix</keyword>
<accession>A0A420WVB2</accession>
<evidence type="ECO:0000256" key="7">
    <source>
        <dbReference type="ARBA" id="ARBA00022989"/>
    </source>
</evidence>
<dbReference type="RefSeq" id="WP_121173137.1">
    <property type="nucleotide sequence ID" value="NZ_RBIN01000006.1"/>
</dbReference>
<gene>
    <name evidence="12" type="ORF">C7446_2197</name>
</gene>
<keyword evidence="8 10" id="KW-0472">Membrane</keyword>
<evidence type="ECO:0000256" key="10">
    <source>
        <dbReference type="SAM" id="Phobius"/>
    </source>
</evidence>
<dbReference type="GO" id="GO:0015628">
    <property type="term" value="P:protein secretion by the type II secretion system"/>
    <property type="evidence" value="ECO:0007669"/>
    <property type="project" value="TreeGrafter"/>
</dbReference>
<protein>
    <submittedName>
        <fullName evidence="12">Type IV pilus assembly protein PilC</fullName>
    </submittedName>
</protein>
<dbReference type="FunFam" id="1.20.81.30:FF:000001">
    <property type="entry name" value="Type II secretion system protein F"/>
    <property type="match status" value="2"/>
</dbReference>
<evidence type="ECO:0000313" key="13">
    <source>
        <dbReference type="Proteomes" id="UP000281975"/>
    </source>
</evidence>